<reference evidence="2" key="2">
    <citation type="submission" date="2020-03" db="EMBL/GenBank/DDBJ databases">
        <title>Complete Genome Sequences of Extremely Thermoacidophilic, Metal-Mobilizing Type-Strain Members of the Archaeal Family Sulfolobaceae: Acidianus brierleyi DSM-1651T, Acidianus sulfidivorans DSM-18786T, Metallosphaera hakonensis DSM-7519T, and Metallosphaera prunae DSM-10039T.</title>
        <authorList>
            <person name="Counts J.A."/>
            <person name="Kelly R.M."/>
        </authorList>
    </citation>
    <scope>NUCLEOTIDE SEQUENCE [LARGE SCALE GENOMIC DNA]</scope>
    <source>
        <strain evidence="2">HO1-1</strain>
    </source>
</reference>
<proteinExistence type="predicted"/>
<dbReference type="RefSeq" id="WP_054837223.1">
    <property type="nucleotide sequence ID" value="NZ_BBBA01000032.1"/>
</dbReference>
<organism evidence="1 2">
    <name type="scientific">Metallosphaera hakonensis JCM 8857 = DSM 7519</name>
    <dbReference type="NCBI Taxonomy" id="1293036"/>
    <lineage>
        <taxon>Archaea</taxon>
        <taxon>Thermoproteota</taxon>
        <taxon>Thermoprotei</taxon>
        <taxon>Sulfolobales</taxon>
        <taxon>Sulfolobaceae</taxon>
        <taxon>Metallosphaera</taxon>
    </lineage>
</organism>
<sequence>MDKKIYDEIIKPFGSYERFRKRVDDIKAEIEIRKRTGKTSEEIFLELYEIWEMEYLKAFNGDIKKAREHLMKVREWRRSLRPYRG</sequence>
<name>A0A2U9IRB0_9CREN</name>
<gene>
    <name evidence="1" type="ORF">DFR87_01420</name>
</gene>
<reference evidence="1 2" key="1">
    <citation type="submission" date="2018-05" db="EMBL/GenBank/DDBJ databases">
        <title>Complete Genome Sequences of Extremely Thermoacidophilic, Metal-Mobilizing Type-Strain Members of the Archaeal Family Sulfolobaceae: Acidianus brierleyi DSM-1651T, Acidianus sulfidivorans DSM-18786T, Metallosphaera hakonensis DSM-7519T, and Metallosphaera prunae DSM-10039T.</title>
        <authorList>
            <person name="Counts J.A."/>
            <person name="Kelly R.M."/>
        </authorList>
    </citation>
    <scope>NUCLEOTIDE SEQUENCE [LARGE SCALE GENOMIC DNA]</scope>
    <source>
        <strain evidence="1 2">HO1-1</strain>
    </source>
</reference>
<dbReference type="OrthoDB" id="39461at2157"/>
<evidence type="ECO:0000313" key="2">
    <source>
        <dbReference type="Proteomes" id="UP000247586"/>
    </source>
</evidence>
<dbReference type="EMBL" id="CP029287">
    <property type="protein sequence ID" value="AWR98581.1"/>
    <property type="molecule type" value="Genomic_DNA"/>
</dbReference>
<reference evidence="2" key="3">
    <citation type="submission" date="2020-03" db="EMBL/GenBank/DDBJ databases">
        <title>Sequencing and Assembly of Multiple Reported Metal-Biooxidizing Members of the Extremely Thermoacidophilic Archaeal Family Sulfolobaceae.</title>
        <authorList>
            <person name="Counts J.A."/>
            <person name="Kelly R.M."/>
        </authorList>
    </citation>
    <scope>NUCLEOTIDE SEQUENCE [LARGE SCALE GENOMIC DNA]</scope>
    <source>
        <strain evidence="2">HO1-1</strain>
    </source>
</reference>
<protein>
    <submittedName>
        <fullName evidence="1">Uncharacterized protein</fullName>
    </submittedName>
</protein>
<dbReference type="Proteomes" id="UP000247586">
    <property type="component" value="Chromosome"/>
</dbReference>
<dbReference type="GeneID" id="36833960"/>
<dbReference type="AlphaFoldDB" id="A0A2U9IRB0"/>
<accession>A0A2U9IRB0</accession>
<dbReference type="KEGG" id="mhk:DFR87_01420"/>
<keyword evidence="2" id="KW-1185">Reference proteome</keyword>
<evidence type="ECO:0000313" key="1">
    <source>
        <dbReference type="EMBL" id="AWR98581.1"/>
    </source>
</evidence>